<dbReference type="RefSeq" id="WP_111391697.1">
    <property type="nucleotide sequence ID" value="NZ_QKTX01000003.1"/>
</dbReference>
<evidence type="ECO:0000313" key="2">
    <source>
        <dbReference type="EMBL" id="PZV85226.1"/>
    </source>
</evidence>
<proteinExistence type="predicted"/>
<dbReference type="EMBL" id="QKTX01000003">
    <property type="protein sequence ID" value="PZV85226.1"/>
    <property type="molecule type" value="Genomic_DNA"/>
</dbReference>
<dbReference type="PANTHER" id="PTHR12993:SF30">
    <property type="entry name" value="N-ACETYL-ALPHA-D-GLUCOSAMINYL L-MALATE DEACETYLASE 1"/>
    <property type="match status" value="1"/>
</dbReference>
<dbReference type="InterPro" id="IPR003737">
    <property type="entry name" value="GlcNAc_PI_deacetylase-related"/>
</dbReference>
<name>A0A326S5H5_9BACT</name>
<keyword evidence="3" id="KW-1185">Reference proteome</keyword>
<dbReference type="SUPFAM" id="SSF102588">
    <property type="entry name" value="LmbE-like"/>
    <property type="match status" value="1"/>
</dbReference>
<feature type="chain" id="PRO_5016234559" evidence="1">
    <location>
        <begin position="19"/>
        <end position="291"/>
    </location>
</feature>
<comment type="caution">
    <text evidence="2">The sequence shown here is derived from an EMBL/GenBank/DDBJ whole genome shotgun (WGS) entry which is preliminary data.</text>
</comment>
<organism evidence="2 3">
    <name type="scientific">Algoriphagus aquaeductus</name>
    <dbReference type="NCBI Taxonomy" id="475299"/>
    <lineage>
        <taxon>Bacteria</taxon>
        <taxon>Pseudomonadati</taxon>
        <taxon>Bacteroidota</taxon>
        <taxon>Cytophagia</taxon>
        <taxon>Cytophagales</taxon>
        <taxon>Cyclobacteriaceae</taxon>
        <taxon>Algoriphagus</taxon>
    </lineage>
</organism>
<dbReference type="InterPro" id="IPR024078">
    <property type="entry name" value="LmbE-like_dom_sf"/>
</dbReference>
<reference evidence="2 3" key="1">
    <citation type="submission" date="2018-06" db="EMBL/GenBank/DDBJ databases">
        <title>Genomic Encyclopedia of Archaeal and Bacterial Type Strains, Phase II (KMG-II): from individual species to whole genera.</title>
        <authorList>
            <person name="Goeker M."/>
        </authorList>
    </citation>
    <scope>NUCLEOTIDE SEQUENCE [LARGE SCALE GENOMIC DNA]</scope>
    <source>
        <strain evidence="2 3">T4</strain>
    </source>
</reference>
<evidence type="ECO:0000256" key="1">
    <source>
        <dbReference type="SAM" id="SignalP"/>
    </source>
</evidence>
<sequence length="291" mass="32897">MKKAFLSFALLFFAYSLAFSQGKPLRILMIGAHPDDCDIKGGGTAALFAKMGHEVKFLSITNGDAGHMEMGGGMLAKRRYAETQEVAKRLGIQYDVLDNHDGELLPTLEIRLDVIRKIREWGADVVISHRPNDYHPDHRYTGVLVQDAAFMVGVPNIAADTPPLRKNPVFLYYQDNFQKPNPFSPDIVIDITSVIDQKIHALDAHTSQFYEWLPWIGNETDIIPEGKEERIAWLKSKRASEPNPSVKKALEEWYGTEKAAQVKFAEAFEICEYGSRPSREDILRLFPMMGK</sequence>
<dbReference type="PANTHER" id="PTHR12993">
    <property type="entry name" value="N-ACETYLGLUCOSAMINYL-PHOSPHATIDYLINOSITOL DE-N-ACETYLASE-RELATED"/>
    <property type="match status" value="1"/>
</dbReference>
<dbReference type="OrthoDB" id="9790023at2"/>
<accession>A0A326S5H5</accession>
<dbReference type="Gene3D" id="3.40.50.10320">
    <property type="entry name" value="LmbE-like"/>
    <property type="match status" value="1"/>
</dbReference>
<feature type="signal peptide" evidence="1">
    <location>
        <begin position="1"/>
        <end position="18"/>
    </location>
</feature>
<dbReference type="Proteomes" id="UP000248917">
    <property type="component" value="Unassembled WGS sequence"/>
</dbReference>
<evidence type="ECO:0000313" key="3">
    <source>
        <dbReference type="Proteomes" id="UP000248917"/>
    </source>
</evidence>
<protein>
    <submittedName>
        <fullName evidence="2">LmbE family N-acetylglucosaminyl deacetylase</fullName>
    </submittedName>
</protein>
<keyword evidence="1" id="KW-0732">Signal</keyword>
<dbReference type="GO" id="GO:0016811">
    <property type="term" value="F:hydrolase activity, acting on carbon-nitrogen (but not peptide) bonds, in linear amides"/>
    <property type="evidence" value="ECO:0007669"/>
    <property type="project" value="TreeGrafter"/>
</dbReference>
<dbReference type="AlphaFoldDB" id="A0A326S5H5"/>
<dbReference type="Pfam" id="PF02585">
    <property type="entry name" value="PIG-L"/>
    <property type="match status" value="1"/>
</dbReference>
<gene>
    <name evidence="2" type="ORF">CLV31_10315</name>
</gene>